<dbReference type="PANTHER" id="PTHR33392:SF6">
    <property type="entry name" value="POLYISOPRENYL-TEICHOIC ACID--PEPTIDOGLYCAN TEICHOIC ACID TRANSFERASE TAGU"/>
    <property type="match status" value="1"/>
</dbReference>
<feature type="compositionally biased region" description="Low complexity" evidence="2">
    <location>
        <begin position="397"/>
        <end position="411"/>
    </location>
</feature>
<proteinExistence type="inferred from homology"/>
<dbReference type="Proteomes" id="UP000051324">
    <property type="component" value="Unassembled WGS sequence"/>
</dbReference>
<evidence type="ECO:0000256" key="2">
    <source>
        <dbReference type="SAM" id="MobiDB-lite"/>
    </source>
</evidence>
<evidence type="ECO:0000259" key="4">
    <source>
        <dbReference type="Pfam" id="PF03816"/>
    </source>
</evidence>
<feature type="compositionally biased region" description="Low complexity" evidence="2">
    <location>
        <begin position="349"/>
        <end position="381"/>
    </location>
</feature>
<feature type="domain" description="Cell envelope-related transcriptional attenuator" evidence="4">
    <location>
        <begin position="103"/>
        <end position="248"/>
    </location>
</feature>
<feature type="region of interest" description="Disordered" evidence="2">
    <location>
        <begin position="333"/>
        <end position="411"/>
    </location>
</feature>
<dbReference type="PATRIC" id="fig|1423724.4.peg.112"/>
<evidence type="ECO:0000256" key="3">
    <source>
        <dbReference type="SAM" id="Phobius"/>
    </source>
</evidence>
<dbReference type="STRING" id="1423724.FC32_GL000106"/>
<sequence length="411" mass="44192">MNNENNPRSRRGKSHSHAKSRDPRLRKRICLGLLVLTLFSFFGVGAYLYNILNSAKSTLSKTYSSSKVTKSRNVSSVLKKNQPISILLLGTDTGDLGRSDTGRTDTIIVATINPSTKTTTLTSLPRDTKVTVPGSENAYDKLNSAYTIGGVSTAIKTVQNTLDIPIDFYVLVNMRGLKQLVNAVGGITITPTLTFEYGDVSVTKGKTVTLNGKQALSYARMRYDDPLGDYGRQKRQRQVITAIANKALSASGISNYQKIFKTLGSNMQTDLTYDDIITLVTNYKDAAQNIKSYTLQGQDATIDGLSYQVASAAEKKRISNKIRKQLGLKNTTKTFEDSDSSSSSDDDSYGSYSSGSYGSSSKGSTSSGSSGSYGSYDSYGSSSGGGSGNSYGRTSDYGGNSYGNGYSNGYY</sequence>
<dbReference type="InterPro" id="IPR004474">
    <property type="entry name" value="LytR_CpsA_psr"/>
</dbReference>
<gene>
    <name evidence="5" type="ORF">FC32_GL000106</name>
</gene>
<accession>A0A0R1TVS8</accession>
<keyword evidence="3" id="KW-0812">Transmembrane</keyword>
<dbReference type="NCBIfam" id="TIGR00350">
    <property type="entry name" value="lytR_cpsA_psr"/>
    <property type="match status" value="1"/>
</dbReference>
<organism evidence="5 6">
    <name type="scientific">Ligilactobacillus apodemi DSM 16634 = JCM 16172</name>
    <dbReference type="NCBI Taxonomy" id="1423724"/>
    <lineage>
        <taxon>Bacteria</taxon>
        <taxon>Bacillati</taxon>
        <taxon>Bacillota</taxon>
        <taxon>Bacilli</taxon>
        <taxon>Lactobacillales</taxon>
        <taxon>Lactobacillaceae</taxon>
        <taxon>Ligilactobacillus</taxon>
    </lineage>
</organism>
<dbReference type="PANTHER" id="PTHR33392">
    <property type="entry name" value="POLYISOPRENYL-TEICHOIC ACID--PEPTIDOGLYCAN TEICHOIC ACID TRANSFERASE TAGU"/>
    <property type="match status" value="1"/>
</dbReference>
<feature type="region of interest" description="Disordered" evidence="2">
    <location>
        <begin position="1"/>
        <end position="21"/>
    </location>
</feature>
<dbReference type="Pfam" id="PF03816">
    <property type="entry name" value="LytR_cpsA_psr"/>
    <property type="match status" value="1"/>
</dbReference>
<keyword evidence="3" id="KW-0472">Membrane</keyword>
<dbReference type="RefSeq" id="WP_025087733.1">
    <property type="nucleotide sequence ID" value="NZ_AZFT01000040.1"/>
</dbReference>
<dbReference type="Gene3D" id="3.40.630.190">
    <property type="entry name" value="LCP protein"/>
    <property type="match status" value="1"/>
</dbReference>
<comment type="similarity">
    <text evidence="1">Belongs to the LytR/CpsA/Psr (LCP) family.</text>
</comment>
<dbReference type="eggNOG" id="COG1316">
    <property type="taxonomic scope" value="Bacteria"/>
</dbReference>
<name>A0A0R1TVS8_9LACO</name>
<dbReference type="InterPro" id="IPR050922">
    <property type="entry name" value="LytR/CpsA/Psr_CW_biosynth"/>
</dbReference>
<dbReference type="AlphaFoldDB" id="A0A0R1TVS8"/>
<keyword evidence="6" id="KW-1185">Reference proteome</keyword>
<feature type="compositionally biased region" description="Basic residues" evidence="2">
    <location>
        <begin position="8"/>
        <end position="21"/>
    </location>
</feature>
<keyword evidence="3" id="KW-1133">Transmembrane helix</keyword>
<reference evidence="5 6" key="1">
    <citation type="journal article" date="2015" name="Genome Announc.">
        <title>Expanding the biotechnology potential of lactobacilli through comparative genomics of 213 strains and associated genera.</title>
        <authorList>
            <person name="Sun Z."/>
            <person name="Harris H.M."/>
            <person name="McCann A."/>
            <person name="Guo C."/>
            <person name="Argimon S."/>
            <person name="Zhang W."/>
            <person name="Yang X."/>
            <person name="Jeffery I.B."/>
            <person name="Cooney J.C."/>
            <person name="Kagawa T.F."/>
            <person name="Liu W."/>
            <person name="Song Y."/>
            <person name="Salvetti E."/>
            <person name="Wrobel A."/>
            <person name="Rasinkangas P."/>
            <person name="Parkhill J."/>
            <person name="Rea M.C."/>
            <person name="O'Sullivan O."/>
            <person name="Ritari J."/>
            <person name="Douillard F.P."/>
            <person name="Paul Ross R."/>
            <person name="Yang R."/>
            <person name="Briner A.E."/>
            <person name="Felis G.E."/>
            <person name="de Vos W.M."/>
            <person name="Barrangou R."/>
            <person name="Klaenhammer T.R."/>
            <person name="Caufield P.W."/>
            <person name="Cui Y."/>
            <person name="Zhang H."/>
            <person name="O'Toole P.W."/>
        </authorList>
    </citation>
    <scope>NUCLEOTIDE SEQUENCE [LARGE SCALE GENOMIC DNA]</scope>
    <source>
        <strain evidence="5 6">DSM 16634</strain>
    </source>
</reference>
<protein>
    <submittedName>
        <fullName evidence="5">Cell envelope-related transcriptional attenuator</fullName>
    </submittedName>
</protein>
<feature type="transmembrane region" description="Helical" evidence="3">
    <location>
        <begin position="29"/>
        <end position="49"/>
    </location>
</feature>
<evidence type="ECO:0000313" key="6">
    <source>
        <dbReference type="Proteomes" id="UP000051324"/>
    </source>
</evidence>
<dbReference type="EMBL" id="AZFT01000040">
    <property type="protein sequence ID" value="KRL85361.1"/>
    <property type="molecule type" value="Genomic_DNA"/>
</dbReference>
<evidence type="ECO:0000313" key="5">
    <source>
        <dbReference type="EMBL" id="KRL85361.1"/>
    </source>
</evidence>
<dbReference type="OrthoDB" id="27330at2"/>
<comment type="caution">
    <text evidence="5">The sequence shown here is derived from an EMBL/GenBank/DDBJ whole genome shotgun (WGS) entry which is preliminary data.</text>
</comment>
<evidence type="ECO:0000256" key="1">
    <source>
        <dbReference type="ARBA" id="ARBA00006068"/>
    </source>
</evidence>